<evidence type="ECO:0000313" key="1">
    <source>
        <dbReference type="EMBL" id="ASJ03908.1"/>
    </source>
</evidence>
<dbReference type="Proteomes" id="UP000250272">
    <property type="component" value="Chromosome"/>
</dbReference>
<sequence length="213" mass="24508">MFGEHELKTQFIKIGEKKVHIVEEKGDVFKYRRDDVEVMFKGAGNKLEILPAPATGYGVKLLMIDFGESVVVPPGEKMEFFLSAPVEVDVRLGDVTIDHFNLSREKYALYGTPEVGAIARYWRSRLYISEPNETGVVKVHINNGSKRWWELDHLVIYLKDTVMYYSEERAYYPLIIVEFKTGVPEINNTGEPPKEGLKPTKEPLPLPNFVMRW</sequence>
<dbReference type="EMBL" id="CP015101">
    <property type="protein sequence ID" value="ASJ03908.1"/>
    <property type="molecule type" value="Genomic_DNA"/>
</dbReference>
<dbReference type="PIRSF" id="PIRSF019202">
    <property type="entry name" value="UCP019202"/>
    <property type="match status" value="1"/>
</dbReference>
<dbReference type="KEGG" id="tbs:A3L01_00430"/>
<keyword evidence="2" id="KW-1185">Reference proteome</keyword>
<dbReference type="InterPro" id="IPR007366">
    <property type="entry name" value="DUF432"/>
</dbReference>
<gene>
    <name evidence="1" type="ORF">A3L01_00430</name>
</gene>
<dbReference type="RefSeq" id="WP_088863960.1">
    <property type="nucleotide sequence ID" value="NZ_CP015101.1"/>
</dbReference>
<evidence type="ECO:0000313" key="2">
    <source>
        <dbReference type="Proteomes" id="UP000250272"/>
    </source>
</evidence>
<reference evidence="1 2" key="1">
    <citation type="submission" date="2016-04" db="EMBL/GenBank/DDBJ databases">
        <title>Complete genome sequence of Thermococcus barossii type strain SHCK-94.</title>
        <authorList>
            <person name="Oger P.M."/>
        </authorList>
    </citation>
    <scope>NUCLEOTIDE SEQUENCE [LARGE SCALE GENOMIC DNA]</scope>
    <source>
        <strain evidence="1 2">SHCK-94</strain>
    </source>
</reference>
<evidence type="ECO:0008006" key="3">
    <source>
        <dbReference type="Google" id="ProtNLM"/>
    </source>
</evidence>
<dbReference type="OrthoDB" id="59763at2157"/>
<protein>
    <recommendedName>
        <fullName evidence="3">DUF432 domain-containing protein</fullName>
    </recommendedName>
</protein>
<dbReference type="AlphaFoldDB" id="A0A2Z2MPV4"/>
<accession>A0A2Z2MPV4</accession>
<name>A0A2Z2MPV4_9EURY</name>
<organism evidence="1 2">
    <name type="scientific">Thermococcus barossii</name>
    <dbReference type="NCBI Taxonomy" id="54077"/>
    <lineage>
        <taxon>Archaea</taxon>
        <taxon>Methanobacteriati</taxon>
        <taxon>Methanobacteriota</taxon>
        <taxon>Thermococci</taxon>
        <taxon>Thermococcales</taxon>
        <taxon>Thermococcaceae</taxon>
        <taxon>Thermococcus</taxon>
    </lineage>
</organism>
<proteinExistence type="predicted"/>
<dbReference type="Pfam" id="PF04254">
    <property type="entry name" value="DUF432"/>
    <property type="match status" value="1"/>
</dbReference>
<dbReference type="GeneID" id="33325192"/>